<evidence type="ECO:0000256" key="6">
    <source>
        <dbReference type="ARBA" id="ARBA00022723"/>
    </source>
</evidence>
<evidence type="ECO:0000256" key="8">
    <source>
        <dbReference type="ARBA" id="ARBA00022833"/>
    </source>
</evidence>
<keyword evidence="7 12" id="KW-0378">Hydrolase</keyword>
<evidence type="ECO:0000256" key="3">
    <source>
        <dbReference type="ARBA" id="ARBA00004963"/>
    </source>
</evidence>
<sequence length="364" mass="40762">MLGGCAAFRVGLFTAAISVAVGRAAISTTSTTFLECPLASSQEASWISYDLRLNAPWHGVMQQWAPFTSWKSFRRPHFSTGKLRHFCSVNLPPSFERNVSPQIDVIIIPIFKDNYSYILVDRATKDCVLVDPADPSKLIDVAKSKGLNIRTVLCTHKHWDHAGGNAKIAELLRGVSIVGPAYEEIPALTHKLFDKETLKFGENILIQLHFTPCHTKGHAVYYVSAIQGQQEFQPILFSGDTLFVGGCGRFFEGTATDMHAALQKIFSEFLPDTLVFCGHEYTLENLKFALSIEPHNPHLQNKLEWVKAVLAKNIPTIPSTLKEELLYNPFCRTHKQAIREALHISQEATASEVITRLRELKNKF</sequence>
<dbReference type="GO" id="GO:0016787">
    <property type="term" value="F:hydrolase activity"/>
    <property type="evidence" value="ECO:0007669"/>
    <property type="project" value="UniProtKB-KW"/>
</dbReference>
<keyword evidence="6" id="KW-0479">Metal-binding</keyword>
<dbReference type="Proteomes" id="UP000823046">
    <property type="component" value="Unassembled WGS sequence"/>
</dbReference>
<dbReference type="CDD" id="cd07723">
    <property type="entry name" value="hydroxyacylglutathione_hydrolase_MBL-fold"/>
    <property type="match status" value="1"/>
</dbReference>
<gene>
    <name evidence="12" type="ORF">IE077_001174</name>
</gene>
<dbReference type="InterPro" id="IPR032282">
    <property type="entry name" value="HAGH_C"/>
</dbReference>
<evidence type="ECO:0000259" key="11">
    <source>
        <dbReference type="SMART" id="SM00849"/>
    </source>
</evidence>
<dbReference type="InterPro" id="IPR036866">
    <property type="entry name" value="RibonucZ/Hydroxyglut_hydro"/>
</dbReference>
<evidence type="ECO:0000256" key="2">
    <source>
        <dbReference type="ARBA" id="ARBA00001947"/>
    </source>
</evidence>
<feature type="chain" id="PRO_5047519875" description="hydroxyacylglutathione hydrolase" evidence="10">
    <location>
        <begin position="25"/>
        <end position="364"/>
    </location>
</feature>
<dbReference type="InterPro" id="IPR017782">
    <property type="entry name" value="Hydroxyacylglutathione_Hdrlase"/>
</dbReference>
<dbReference type="SUPFAM" id="SSF56281">
    <property type="entry name" value="Metallo-hydrolase/oxidoreductase"/>
    <property type="match status" value="1"/>
</dbReference>
<name>A0ABQ7JDU1_9APIC</name>
<comment type="catalytic activity">
    <reaction evidence="1">
        <text>an S-(2-hydroxyacyl)glutathione + H2O = a 2-hydroxy carboxylate + glutathione + H(+)</text>
        <dbReference type="Rhea" id="RHEA:21864"/>
        <dbReference type="ChEBI" id="CHEBI:15377"/>
        <dbReference type="ChEBI" id="CHEBI:15378"/>
        <dbReference type="ChEBI" id="CHEBI:57925"/>
        <dbReference type="ChEBI" id="CHEBI:58896"/>
        <dbReference type="ChEBI" id="CHEBI:71261"/>
        <dbReference type="EC" id="3.1.2.6"/>
    </reaction>
</comment>
<feature type="domain" description="Metallo-beta-lactamase" evidence="11">
    <location>
        <begin position="113"/>
        <end position="279"/>
    </location>
</feature>
<dbReference type="NCBIfam" id="TIGR03413">
    <property type="entry name" value="GSH_gloB"/>
    <property type="match status" value="1"/>
</dbReference>
<dbReference type="Gene3D" id="3.60.15.10">
    <property type="entry name" value="Ribonuclease Z/Hydroxyacylglutathione hydrolase-like"/>
    <property type="match status" value="1"/>
</dbReference>
<dbReference type="HAMAP" id="MF_01374">
    <property type="entry name" value="Glyoxalase_2"/>
    <property type="match status" value="1"/>
</dbReference>
<organism evidence="12 13">
    <name type="scientific">Cardiosporidium cionae</name>
    <dbReference type="NCBI Taxonomy" id="476202"/>
    <lineage>
        <taxon>Eukaryota</taxon>
        <taxon>Sar</taxon>
        <taxon>Alveolata</taxon>
        <taxon>Apicomplexa</taxon>
        <taxon>Aconoidasida</taxon>
        <taxon>Nephromycida</taxon>
        <taxon>Cardiosporidium</taxon>
    </lineage>
</organism>
<dbReference type="EC" id="3.1.2.6" evidence="5"/>
<dbReference type="InterPro" id="IPR035680">
    <property type="entry name" value="Clx_II_MBL"/>
</dbReference>
<evidence type="ECO:0000256" key="10">
    <source>
        <dbReference type="SAM" id="SignalP"/>
    </source>
</evidence>
<protein>
    <recommendedName>
        <fullName evidence="5">hydroxyacylglutathione hydrolase</fullName>
        <ecNumber evidence="5">3.1.2.6</ecNumber>
    </recommendedName>
    <alternativeName>
        <fullName evidence="9">Glyoxalase II</fullName>
    </alternativeName>
</protein>
<reference evidence="12 13" key="1">
    <citation type="journal article" date="2020" name="bioRxiv">
        <title>Metabolic contributions of an alphaproteobacterial endosymbiont in the apicomplexan Cardiosporidium cionae.</title>
        <authorList>
            <person name="Hunter E.S."/>
            <person name="Paight C.J."/>
            <person name="Lane C.E."/>
        </authorList>
    </citation>
    <scope>NUCLEOTIDE SEQUENCE [LARGE SCALE GENOMIC DNA]</scope>
    <source>
        <strain evidence="12">ESH_2018</strain>
    </source>
</reference>
<keyword evidence="10" id="KW-0732">Signal</keyword>
<keyword evidence="8" id="KW-0862">Zinc</keyword>
<keyword evidence="13" id="KW-1185">Reference proteome</keyword>
<dbReference type="Pfam" id="PF16123">
    <property type="entry name" value="HAGH_C"/>
    <property type="match status" value="1"/>
</dbReference>
<feature type="signal peptide" evidence="10">
    <location>
        <begin position="1"/>
        <end position="24"/>
    </location>
</feature>
<dbReference type="InterPro" id="IPR001279">
    <property type="entry name" value="Metallo-B-lactamas"/>
</dbReference>
<evidence type="ECO:0000256" key="5">
    <source>
        <dbReference type="ARBA" id="ARBA00011917"/>
    </source>
</evidence>
<dbReference type="PANTHER" id="PTHR11935:SF94">
    <property type="entry name" value="TENZING NORGAY, ISOFORM C"/>
    <property type="match status" value="1"/>
</dbReference>
<proteinExistence type="inferred from homology"/>
<comment type="cofactor">
    <cofactor evidence="2">
        <name>Zn(2+)</name>
        <dbReference type="ChEBI" id="CHEBI:29105"/>
    </cofactor>
</comment>
<evidence type="ECO:0000313" key="13">
    <source>
        <dbReference type="Proteomes" id="UP000823046"/>
    </source>
</evidence>
<evidence type="ECO:0000256" key="4">
    <source>
        <dbReference type="ARBA" id="ARBA00006759"/>
    </source>
</evidence>
<comment type="similarity">
    <text evidence="4">Belongs to the metallo-beta-lactamase superfamily. Glyoxalase II family.</text>
</comment>
<dbReference type="EMBL" id="JADAQX010000094">
    <property type="protein sequence ID" value="KAF8822044.1"/>
    <property type="molecule type" value="Genomic_DNA"/>
</dbReference>
<dbReference type="Pfam" id="PF00753">
    <property type="entry name" value="Lactamase_B"/>
    <property type="match status" value="1"/>
</dbReference>
<accession>A0ABQ7JDU1</accession>
<dbReference type="SMART" id="SM00849">
    <property type="entry name" value="Lactamase_B"/>
    <property type="match status" value="1"/>
</dbReference>
<evidence type="ECO:0000256" key="1">
    <source>
        <dbReference type="ARBA" id="ARBA00001623"/>
    </source>
</evidence>
<dbReference type="PANTHER" id="PTHR11935">
    <property type="entry name" value="BETA LACTAMASE DOMAIN"/>
    <property type="match status" value="1"/>
</dbReference>
<comment type="caution">
    <text evidence="12">The sequence shown here is derived from an EMBL/GenBank/DDBJ whole genome shotgun (WGS) entry which is preliminary data.</text>
</comment>
<comment type="pathway">
    <text evidence="3">Secondary metabolite metabolism; methylglyoxal degradation; (R)-lactate from methylglyoxal: step 2/2.</text>
</comment>
<evidence type="ECO:0000256" key="7">
    <source>
        <dbReference type="ARBA" id="ARBA00022801"/>
    </source>
</evidence>
<evidence type="ECO:0000256" key="9">
    <source>
        <dbReference type="ARBA" id="ARBA00031044"/>
    </source>
</evidence>
<evidence type="ECO:0000313" key="12">
    <source>
        <dbReference type="EMBL" id="KAF8822044.1"/>
    </source>
</evidence>